<dbReference type="InterPro" id="IPR006860">
    <property type="entry name" value="FecR"/>
</dbReference>
<dbReference type="PIRSF" id="PIRSF018266">
    <property type="entry name" value="FecR"/>
    <property type="match status" value="1"/>
</dbReference>
<dbReference type="Pfam" id="PF04773">
    <property type="entry name" value="FecR"/>
    <property type="match status" value="1"/>
</dbReference>
<organism evidence="3 4">
    <name type="scientific">Burkholderia pseudomultivorans</name>
    <dbReference type="NCBI Taxonomy" id="1207504"/>
    <lineage>
        <taxon>Bacteria</taxon>
        <taxon>Pseudomonadati</taxon>
        <taxon>Pseudomonadota</taxon>
        <taxon>Betaproteobacteria</taxon>
        <taxon>Burkholderiales</taxon>
        <taxon>Burkholderiaceae</taxon>
        <taxon>Burkholderia</taxon>
        <taxon>Burkholderia cepacia complex</taxon>
    </lineage>
</organism>
<dbReference type="InterPro" id="IPR032623">
    <property type="entry name" value="FecR_N"/>
</dbReference>
<dbReference type="Pfam" id="PF16220">
    <property type="entry name" value="DUF4880"/>
    <property type="match status" value="1"/>
</dbReference>
<reference evidence="3 4" key="1">
    <citation type="submission" date="2015-11" db="EMBL/GenBank/DDBJ databases">
        <title>Expanding the genomic diversity of Burkholderia species for the development of highly accurate diagnostics.</title>
        <authorList>
            <person name="Sahl J."/>
            <person name="Keim P."/>
            <person name="Wagner D."/>
        </authorList>
    </citation>
    <scope>NUCLEOTIDE SEQUENCE [LARGE SCALE GENOMIC DNA]</scope>
    <source>
        <strain evidence="3 4">MSMB574WGS</strain>
    </source>
</reference>
<dbReference type="InterPro" id="IPR012373">
    <property type="entry name" value="Ferrdict_sens_TM"/>
</dbReference>
<proteinExistence type="predicted"/>
<protein>
    <submittedName>
        <fullName evidence="3">Iron dicitrate transport regulator FecR</fullName>
    </submittedName>
</protein>
<dbReference type="AlphaFoldDB" id="A0A132F0M8"/>
<dbReference type="Gene3D" id="2.60.120.1440">
    <property type="match status" value="1"/>
</dbReference>
<feature type="domain" description="FecR N-terminal" evidence="2">
    <location>
        <begin position="15"/>
        <end position="52"/>
    </location>
</feature>
<evidence type="ECO:0000313" key="4">
    <source>
        <dbReference type="Proteomes" id="UP000061512"/>
    </source>
</evidence>
<name>A0A132F0M8_9BURK</name>
<feature type="domain" description="FecR protein" evidence="1">
    <location>
        <begin position="122"/>
        <end position="217"/>
    </location>
</feature>
<accession>A0A132F0M8</accession>
<evidence type="ECO:0000259" key="2">
    <source>
        <dbReference type="Pfam" id="PF16220"/>
    </source>
</evidence>
<dbReference type="Proteomes" id="UP000061512">
    <property type="component" value="Unassembled WGS sequence"/>
</dbReference>
<dbReference type="EMBL" id="LPJX01000036">
    <property type="protein sequence ID" value="KWF65494.1"/>
    <property type="molecule type" value="Genomic_DNA"/>
</dbReference>
<evidence type="ECO:0000259" key="1">
    <source>
        <dbReference type="Pfam" id="PF04773"/>
    </source>
</evidence>
<evidence type="ECO:0000313" key="3">
    <source>
        <dbReference type="EMBL" id="KWF65494.1"/>
    </source>
</evidence>
<dbReference type="PANTHER" id="PTHR30273">
    <property type="entry name" value="PERIPLASMIC SIGNAL SENSOR AND SIGMA FACTOR ACTIVATOR FECR-RELATED"/>
    <property type="match status" value="1"/>
</dbReference>
<comment type="caution">
    <text evidence="3">The sequence shown here is derived from an EMBL/GenBank/DDBJ whole genome shotgun (WGS) entry which is preliminary data.</text>
</comment>
<sequence>MMTHSDDPRDDVQAQAAMWLVHLRSGQVTPAELDAFRQWCTAHPQTAATLRQVWSGLRPAGVRVAAQEAVAARAPADDTRRRTALRPGRRAFVGFAVAAGASWFALRPPFQLWPALTDLAADYRTGTGEQRQITVAEGVTVAMGAQTRIDALRASAGSAAQRGIDLLAGEAEIVAVPAAGGFVVVAGRGRMRATQARFDVRRGDDGRVCVTCVSGSVAVEHPHTRLTLSPAQQLVYDNRIVHPVATVDPAAVVAWRRGMLVFDGVPLAQVIDEINRYRRGRVILRNTSLGQTRVAAQAPVSRLDALIDTLGHAYGARITRLPGGIVVLT</sequence>
<dbReference type="RefSeq" id="WP_060299129.1">
    <property type="nucleotide sequence ID" value="NZ_JADKRM010000123.1"/>
</dbReference>
<dbReference type="GO" id="GO:0016989">
    <property type="term" value="F:sigma factor antagonist activity"/>
    <property type="evidence" value="ECO:0007669"/>
    <property type="project" value="TreeGrafter"/>
</dbReference>
<dbReference type="PANTHER" id="PTHR30273:SF2">
    <property type="entry name" value="PROTEIN FECR"/>
    <property type="match status" value="1"/>
</dbReference>
<gene>
    <name evidence="3" type="ORF">WT57_19055</name>
</gene>